<organism evidence="2 3">
    <name type="scientific">Streblomastix strix</name>
    <dbReference type="NCBI Taxonomy" id="222440"/>
    <lineage>
        <taxon>Eukaryota</taxon>
        <taxon>Metamonada</taxon>
        <taxon>Preaxostyla</taxon>
        <taxon>Oxymonadida</taxon>
        <taxon>Streblomastigidae</taxon>
        <taxon>Streblomastix</taxon>
    </lineage>
</organism>
<gene>
    <name evidence="2" type="ORF">EZS28_008316</name>
</gene>
<dbReference type="Proteomes" id="UP000324800">
    <property type="component" value="Unassembled WGS sequence"/>
</dbReference>
<feature type="region of interest" description="Disordered" evidence="1">
    <location>
        <begin position="80"/>
        <end position="102"/>
    </location>
</feature>
<sequence>MKDTNMASTTEAYARALLDTGKFTIHRTSGGLQFIYPSKKNMKVYSEAISPPIHRAQLDPPNIIPGSSGGGGRRLVILQDMPMRRDKKSSGKRKRRSQRGIRAISPDRTTLWRRKDGSEPWFPVGNKKPLDVLNKPILGGKVSLIAGEPWHDGIPILPETRKYQQNREKKISEGWVP</sequence>
<evidence type="ECO:0000256" key="1">
    <source>
        <dbReference type="SAM" id="MobiDB-lite"/>
    </source>
</evidence>
<accession>A0A5J4WPU0</accession>
<evidence type="ECO:0000313" key="3">
    <source>
        <dbReference type="Proteomes" id="UP000324800"/>
    </source>
</evidence>
<name>A0A5J4WPU0_9EUKA</name>
<dbReference type="AlphaFoldDB" id="A0A5J4WPU0"/>
<dbReference type="EMBL" id="SNRW01001500">
    <property type="protein sequence ID" value="KAA6396159.1"/>
    <property type="molecule type" value="Genomic_DNA"/>
</dbReference>
<evidence type="ECO:0000313" key="2">
    <source>
        <dbReference type="EMBL" id="KAA6396159.1"/>
    </source>
</evidence>
<reference evidence="2 3" key="1">
    <citation type="submission" date="2019-03" db="EMBL/GenBank/DDBJ databases">
        <title>Single cell metagenomics reveals metabolic interactions within the superorganism composed of flagellate Streblomastix strix and complex community of Bacteroidetes bacteria on its surface.</title>
        <authorList>
            <person name="Treitli S.C."/>
            <person name="Kolisko M."/>
            <person name="Husnik F."/>
            <person name="Keeling P."/>
            <person name="Hampl V."/>
        </authorList>
    </citation>
    <scope>NUCLEOTIDE SEQUENCE [LARGE SCALE GENOMIC DNA]</scope>
    <source>
        <strain evidence="2">ST1C</strain>
    </source>
</reference>
<proteinExistence type="predicted"/>
<comment type="caution">
    <text evidence="2">The sequence shown here is derived from an EMBL/GenBank/DDBJ whole genome shotgun (WGS) entry which is preliminary data.</text>
</comment>
<protein>
    <submittedName>
        <fullName evidence="2">Uncharacterized protein</fullName>
    </submittedName>
</protein>
<feature type="compositionally biased region" description="Basic residues" evidence="1">
    <location>
        <begin position="85"/>
        <end position="99"/>
    </location>
</feature>